<evidence type="ECO:0000256" key="5">
    <source>
        <dbReference type="ARBA" id="ARBA00023136"/>
    </source>
</evidence>
<evidence type="ECO:0000256" key="3">
    <source>
        <dbReference type="ARBA" id="ARBA00022692"/>
    </source>
</evidence>
<accession>A0A1T4KUZ4</accession>
<name>A0A1T4KUZ4_9FUSO</name>
<keyword evidence="4 6" id="KW-1133">Transmembrane helix</keyword>
<feature type="transmembrane region" description="Helical" evidence="6">
    <location>
        <begin position="17"/>
        <end position="41"/>
    </location>
</feature>
<gene>
    <name evidence="7" type="ORF">SAMN02745174_00606</name>
</gene>
<protein>
    <submittedName>
        <fullName evidence="7">Oxaloacetate decarboxylase, gamma chain</fullName>
    </submittedName>
</protein>
<proteinExistence type="predicted"/>
<dbReference type="AlphaFoldDB" id="A0A1T4KUZ4"/>
<sequence length="108" mass="11922">MNSSIFGNSVISLGDSIFITVVSMAIVFFILVVISAVLSTFKYIPAEKKEVKPETKKPVAPTPVVEKRFSPEDIKDENMLVAMMVASIEAAKNNENAYIRVKSIKELN</sequence>
<dbReference type="Proteomes" id="UP000191153">
    <property type="component" value="Unassembled WGS sequence"/>
</dbReference>
<evidence type="ECO:0000256" key="6">
    <source>
        <dbReference type="SAM" id="Phobius"/>
    </source>
</evidence>
<dbReference type="GO" id="GO:0036376">
    <property type="term" value="P:sodium ion export across plasma membrane"/>
    <property type="evidence" value="ECO:0007669"/>
    <property type="project" value="InterPro"/>
</dbReference>
<dbReference type="STRING" id="180163.SAMN02745174_00606"/>
<reference evidence="7 8" key="1">
    <citation type="submission" date="2017-02" db="EMBL/GenBank/DDBJ databases">
        <authorList>
            <person name="Peterson S.W."/>
        </authorList>
    </citation>
    <scope>NUCLEOTIDE SEQUENCE [LARGE SCALE GENOMIC DNA]</scope>
    <source>
        <strain evidence="7 8">ATCC 700028</strain>
    </source>
</reference>
<dbReference type="GO" id="GO:0005886">
    <property type="term" value="C:plasma membrane"/>
    <property type="evidence" value="ECO:0007669"/>
    <property type="project" value="UniProtKB-SubCell"/>
</dbReference>
<keyword evidence="3 6" id="KW-0812">Transmembrane</keyword>
<comment type="subcellular location">
    <subcellularLocation>
        <location evidence="1">Cell membrane</location>
    </subcellularLocation>
</comment>
<evidence type="ECO:0000313" key="7">
    <source>
        <dbReference type="EMBL" id="SJZ46262.1"/>
    </source>
</evidence>
<keyword evidence="8" id="KW-1185">Reference proteome</keyword>
<evidence type="ECO:0000256" key="1">
    <source>
        <dbReference type="ARBA" id="ARBA00004236"/>
    </source>
</evidence>
<keyword evidence="5 6" id="KW-0472">Membrane</keyword>
<evidence type="ECO:0000256" key="4">
    <source>
        <dbReference type="ARBA" id="ARBA00022989"/>
    </source>
</evidence>
<evidence type="ECO:0000313" key="8">
    <source>
        <dbReference type="Proteomes" id="UP000191153"/>
    </source>
</evidence>
<organism evidence="7 8">
    <name type="scientific">Cetobacterium ceti</name>
    <dbReference type="NCBI Taxonomy" id="180163"/>
    <lineage>
        <taxon>Bacteria</taxon>
        <taxon>Fusobacteriati</taxon>
        <taxon>Fusobacteriota</taxon>
        <taxon>Fusobacteriia</taxon>
        <taxon>Fusobacteriales</taxon>
        <taxon>Fusobacteriaceae</taxon>
        <taxon>Cetobacterium</taxon>
    </lineage>
</organism>
<dbReference type="GO" id="GO:0015081">
    <property type="term" value="F:sodium ion transmembrane transporter activity"/>
    <property type="evidence" value="ECO:0007669"/>
    <property type="project" value="InterPro"/>
</dbReference>
<dbReference type="EMBL" id="FUWX01000005">
    <property type="protein sequence ID" value="SJZ46262.1"/>
    <property type="molecule type" value="Genomic_DNA"/>
</dbReference>
<dbReference type="Pfam" id="PF04277">
    <property type="entry name" value="OAD_gamma"/>
    <property type="match status" value="1"/>
</dbReference>
<dbReference type="OrthoDB" id="80853at2"/>
<dbReference type="InterPro" id="IPR005899">
    <property type="entry name" value="Na_pump_deCOase"/>
</dbReference>
<evidence type="ECO:0000256" key="2">
    <source>
        <dbReference type="ARBA" id="ARBA00022475"/>
    </source>
</evidence>
<keyword evidence="2" id="KW-1003">Cell membrane</keyword>
<dbReference type="RefSeq" id="WP_078693138.1">
    <property type="nucleotide sequence ID" value="NZ_FUWX01000005.1"/>
</dbReference>